<dbReference type="OrthoDB" id="636685at2759"/>
<evidence type="ECO:0000313" key="3">
    <source>
        <dbReference type="EMBL" id="CAB3241151.1"/>
    </source>
</evidence>
<dbReference type="PANTHER" id="PTHR46618:SF1">
    <property type="entry name" value="ARMADILLO REPEAT-CONTAINING PROTEIN 3"/>
    <property type="match status" value="1"/>
</dbReference>
<sequence length="874" mass="98144">MAKPLQKERENRSAEKKDLTFHAYTISPESAHTSILLLESAESEVLCQTLRAITKFSAQEMQNRQVLYDLNAIKYILKHVTHNELNIRRFALKALAQLCQLPKGPEQVLQDPQNLRNITYLLVKSEDVFVLEFASLVLAELTREPLGCEQLVSANILGSLFSRMKNSLDPDVQKNCLQQKRKSPFFFSPKTLSNLLDDPVCASEVTKNQQFSWPSPLALMQSKYLAIQHAALRTVDQLICRYKDQNVQKTFRASTGVLDLCDILESYEFRDVHTLVLGVLRNYVETEENAHHVFQSGCILRLLAYLEMALPAMKPCCLAVLTKMSFSNNGRDALYETGTDLVFCHQLLSSNVELLADAAMGVANMTKLLPSAVRMSDTNIIEALCAILGDDAAVWFYIRINSLRALAELCRIIPKAAFSLVEPKTFAALRNINKKFKDTPIEAQRLAVQVYINLLNYHVSTKAMLNGDFMQELLNILQRIDICLKIMTCTALTGLMVNDMAKELFTQREGESVVASNLSIEHVGLRTALCMLITASVTDEGADMYLELGAIHYMVENRQARYVVGAWEPAIEAIFRHHPSAKLAYTGRLDINDFTSEGFYCFKRLGKRFPTLQEAETKPRLPWEPVYVCMFHPAQWDASALDIRTPHDPPPEPNLVASHSSRHIPALPDDVNLRNYLLKLKLWFGDPYRDKCDEVSTSLKQKARMLAEFVAENMSGLTQEKDCSLPSVGLHLTDLMIELNSPVVGIGWVKCGGALERAILYKVLADRLGVPCALHRTTSSYAWCEVAVPEIEPEVDTEVENFPAGLLRANYVVDLTVRPGRLLPCNGREARNMCGPKCAPPYTAGTRPDICVCEAPDTSAKDDKQQKKMRIADY</sequence>
<comment type="caution">
    <text evidence="3">The sequence shown here is derived from an EMBL/GenBank/DDBJ whole genome shotgun (WGS) entry which is preliminary data.</text>
</comment>
<keyword evidence="1" id="KW-0677">Repeat</keyword>
<evidence type="ECO:0000313" key="4">
    <source>
        <dbReference type="Proteomes" id="UP000494256"/>
    </source>
</evidence>
<dbReference type="AlphaFoldDB" id="A0A8S1A5L2"/>
<dbReference type="Gene3D" id="1.25.10.10">
    <property type="entry name" value="Leucine-rich Repeat Variant"/>
    <property type="match status" value="2"/>
</dbReference>
<dbReference type="Proteomes" id="UP000494256">
    <property type="component" value="Unassembled WGS sequence"/>
</dbReference>
<dbReference type="EMBL" id="CADEBD010000309">
    <property type="protein sequence ID" value="CAB3241151.1"/>
    <property type="molecule type" value="Genomic_DNA"/>
</dbReference>
<dbReference type="SUPFAM" id="SSF48371">
    <property type="entry name" value="ARM repeat"/>
    <property type="match status" value="2"/>
</dbReference>
<reference evidence="3 4" key="1">
    <citation type="submission" date="2020-04" db="EMBL/GenBank/DDBJ databases">
        <authorList>
            <person name="Wallbank WR R."/>
            <person name="Pardo Diaz C."/>
            <person name="Kozak K."/>
            <person name="Martin S."/>
            <person name="Jiggins C."/>
            <person name="Moest M."/>
            <person name="Warren A I."/>
            <person name="Byers J.R.P. K."/>
            <person name="Montejo-Kovacevich G."/>
            <person name="Yen C E."/>
        </authorList>
    </citation>
    <scope>NUCLEOTIDE SEQUENCE [LARGE SCALE GENOMIC DNA]</scope>
</reference>
<organism evidence="3 4">
    <name type="scientific">Arctia plantaginis</name>
    <name type="common">Wood tiger moth</name>
    <name type="synonym">Phalaena plantaginis</name>
    <dbReference type="NCBI Taxonomy" id="874455"/>
    <lineage>
        <taxon>Eukaryota</taxon>
        <taxon>Metazoa</taxon>
        <taxon>Ecdysozoa</taxon>
        <taxon>Arthropoda</taxon>
        <taxon>Hexapoda</taxon>
        <taxon>Insecta</taxon>
        <taxon>Pterygota</taxon>
        <taxon>Neoptera</taxon>
        <taxon>Endopterygota</taxon>
        <taxon>Lepidoptera</taxon>
        <taxon>Glossata</taxon>
        <taxon>Ditrysia</taxon>
        <taxon>Noctuoidea</taxon>
        <taxon>Erebidae</taxon>
        <taxon>Arctiinae</taxon>
        <taxon>Arctia</taxon>
    </lineage>
</organism>
<protein>
    <recommendedName>
        <fullName evidence="2">EDR1/CTR1/ARMC3-like peptidase-like domain-containing protein</fullName>
    </recommendedName>
</protein>
<gene>
    <name evidence="3" type="ORF">APLA_LOCUS9472</name>
</gene>
<proteinExistence type="predicted"/>
<dbReference type="InterPro" id="IPR052441">
    <property type="entry name" value="Armadillo-Ser/Thr_Kinase"/>
</dbReference>
<dbReference type="Pfam" id="PF14381">
    <property type="entry name" value="EDR1_CTR1_ARMC3_pept"/>
    <property type="match status" value="1"/>
</dbReference>
<name>A0A8S1A5L2_ARCPL</name>
<feature type="domain" description="EDR1/CTR1/ARMC3-like peptidase-like" evidence="2">
    <location>
        <begin position="698"/>
        <end position="822"/>
    </location>
</feature>
<evidence type="ECO:0000256" key="1">
    <source>
        <dbReference type="ARBA" id="ARBA00022737"/>
    </source>
</evidence>
<accession>A0A8S1A5L2</accession>
<dbReference type="InterPro" id="IPR016024">
    <property type="entry name" value="ARM-type_fold"/>
</dbReference>
<evidence type="ECO:0000259" key="2">
    <source>
        <dbReference type="Pfam" id="PF14381"/>
    </source>
</evidence>
<dbReference type="PANTHER" id="PTHR46618">
    <property type="entry name" value="ARMADILLO REPEAT-CONTAINING PROTEIN 3"/>
    <property type="match status" value="1"/>
</dbReference>
<dbReference type="InterPro" id="IPR011989">
    <property type="entry name" value="ARM-like"/>
</dbReference>
<dbReference type="InterPro" id="IPR055164">
    <property type="entry name" value="EDR1/CTR1/ARMC3-like_pept-like"/>
</dbReference>